<feature type="compositionally biased region" description="Basic residues" evidence="1">
    <location>
        <begin position="11"/>
        <end position="22"/>
    </location>
</feature>
<dbReference type="AlphaFoldDB" id="A0A2W5NA87"/>
<reference evidence="2 3" key="1">
    <citation type="submission" date="2017-08" db="EMBL/GenBank/DDBJ databases">
        <title>Infants hospitalized years apart are colonized by the same room-sourced microbial strains.</title>
        <authorList>
            <person name="Brooks B."/>
            <person name="Olm M.R."/>
            <person name="Firek B.A."/>
            <person name="Baker R."/>
            <person name="Thomas B.C."/>
            <person name="Morowitz M.J."/>
            <person name="Banfield J.F."/>
        </authorList>
    </citation>
    <scope>NUCLEOTIDE SEQUENCE [LARGE SCALE GENOMIC DNA]</scope>
    <source>
        <strain evidence="2">S2_005_002_R2_34</strain>
    </source>
</reference>
<evidence type="ECO:0000256" key="1">
    <source>
        <dbReference type="SAM" id="MobiDB-lite"/>
    </source>
</evidence>
<dbReference type="EMBL" id="QFPW01000006">
    <property type="protein sequence ID" value="PZQ49934.1"/>
    <property type="molecule type" value="Genomic_DNA"/>
</dbReference>
<comment type="caution">
    <text evidence="2">The sequence shown here is derived from an EMBL/GenBank/DDBJ whole genome shotgun (WGS) entry which is preliminary data.</text>
</comment>
<feature type="region of interest" description="Disordered" evidence="1">
    <location>
        <begin position="1"/>
        <end position="47"/>
    </location>
</feature>
<sequence>MRASWRPAGRPGRRSCPGRRSRSVAPRGRSRSAPPRGMSDLPRGRAR</sequence>
<feature type="compositionally biased region" description="Low complexity" evidence="1">
    <location>
        <begin position="1"/>
        <end position="10"/>
    </location>
</feature>
<proteinExistence type="predicted"/>
<feature type="compositionally biased region" description="Low complexity" evidence="1">
    <location>
        <begin position="23"/>
        <end position="37"/>
    </location>
</feature>
<accession>A0A2W5NA87</accession>
<evidence type="ECO:0000313" key="2">
    <source>
        <dbReference type="EMBL" id="PZQ49934.1"/>
    </source>
</evidence>
<dbReference type="Proteomes" id="UP000249185">
    <property type="component" value="Unassembled WGS sequence"/>
</dbReference>
<protein>
    <submittedName>
        <fullName evidence="2">General secretion pathway protein GspL</fullName>
    </submittedName>
</protein>
<organism evidence="2 3">
    <name type="scientific">Rhodovulum sulfidophilum</name>
    <name type="common">Rhodobacter sulfidophilus</name>
    <dbReference type="NCBI Taxonomy" id="35806"/>
    <lineage>
        <taxon>Bacteria</taxon>
        <taxon>Pseudomonadati</taxon>
        <taxon>Pseudomonadota</taxon>
        <taxon>Alphaproteobacteria</taxon>
        <taxon>Rhodobacterales</taxon>
        <taxon>Paracoccaceae</taxon>
        <taxon>Rhodovulum</taxon>
    </lineage>
</organism>
<evidence type="ECO:0000313" key="3">
    <source>
        <dbReference type="Proteomes" id="UP000249185"/>
    </source>
</evidence>
<name>A0A2W5NA87_RHOSU</name>
<gene>
    <name evidence="2" type="ORF">DI556_09840</name>
</gene>